<sequence length="322" mass="34214">MFDNLLGSFWPYTIDGLILGAIYGLVALGYTMVYGVLRLINFAHSEIFMIGTMASAFVVMTLGITQPLTGFALIGGLLLMVLAGGAASAGSAMLLERIAYRPLRKRGASRLAALISAIGASLFLQELFALLIIPHVFNRPQQGRNQMGVARIMDKETLFTLGGAQVRVDQVLIFVAAIGMMVLLDLLVNRTKIGRGIRATSQDPQTAVLMGVDIDKIVRVTFLIGGLMAGVAGALFILQFEVTKFSIGFLLGIKAFTAAVLGGIGNLRGALLGGLFLGLIENYGAAVFGSGWKDVIAFTVLVLVLMFRPTGILGESLQQARA</sequence>
<keyword evidence="7 10" id="KW-1133">Transmembrane helix</keyword>
<evidence type="ECO:0000256" key="8">
    <source>
        <dbReference type="ARBA" id="ARBA00023136"/>
    </source>
</evidence>
<protein>
    <submittedName>
        <fullName evidence="11">Branched-chain amino acid ABC transporter permease</fullName>
    </submittedName>
</protein>
<dbReference type="GO" id="GO:1903806">
    <property type="term" value="P:L-isoleucine import across plasma membrane"/>
    <property type="evidence" value="ECO:0007669"/>
    <property type="project" value="TreeGrafter"/>
</dbReference>
<dbReference type="CDD" id="cd06582">
    <property type="entry name" value="TM_PBP1_LivH_like"/>
    <property type="match status" value="1"/>
</dbReference>
<dbReference type="GO" id="GO:0015188">
    <property type="term" value="F:L-isoleucine transmembrane transporter activity"/>
    <property type="evidence" value="ECO:0007669"/>
    <property type="project" value="TreeGrafter"/>
</dbReference>
<keyword evidence="3" id="KW-1003">Cell membrane</keyword>
<comment type="similarity">
    <text evidence="9">Belongs to the binding-protein-dependent transport system permease family. LivHM subfamily.</text>
</comment>
<evidence type="ECO:0000256" key="5">
    <source>
        <dbReference type="ARBA" id="ARBA00022692"/>
    </source>
</evidence>
<evidence type="ECO:0000256" key="1">
    <source>
        <dbReference type="ARBA" id="ARBA00004651"/>
    </source>
</evidence>
<dbReference type="EMBL" id="QOIL01000001">
    <property type="protein sequence ID" value="RCG33055.1"/>
    <property type="molecule type" value="Genomic_DNA"/>
</dbReference>
<feature type="transmembrane region" description="Helical" evidence="10">
    <location>
        <begin position="171"/>
        <end position="188"/>
    </location>
</feature>
<evidence type="ECO:0000256" key="7">
    <source>
        <dbReference type="ARBA" id="ARBA00022989"/>
    </source>
</evidence>
<keyword evidence="6" id="KW-0029">Amino-acid transport</keyword>
<dbReference type="GO" id="GO:0005304">
    <property type="term" value="F:L-valine transmembrane transporter activity"/>
    <property type="evidence" value="ECO:0007669"/>
    <property type="project" value="TreeGrafter"/>
</dbReference>
<dbReference type="OrthoDB" id="9807115at2"/>
<accession>A0A367FTX9</accession>
<evidence type="ECO:0000256" key="4">
    <source>
        <dbReference type="ARBA" id="ARBA00022519"/>
    </source>
</evidence>
<keyword evidence="8 10" id="KW-0472">Membrane</keyword>
<feature type="transmembrane region" description="Helical" evidence="10">
    <location>
        <begin position="71"/>
        <end position="90"/>
    </location>
</feature>
<dbReference type="Proteomes" id="UP000253094">
    <property type="component" value="Unassembled WGS sequence"/>
</dbReference>
<reference evidence="11 12" key="1">
    <citation type="submission" date="2018-06" db="EMBL/GenBank/DDBJ databases">
        <title>Sphaerisporangium craniellae sp. nov., isolated from a marine sponge in the South China Sea.</title>
        <authorList>
            <person name="Li L."/>
        </authorList>
    </citation>
    <scope>NUCLEOTIDE SEQUENCE [LARGE SCALE GENOMIC DNA]</scope>
    <source>
        <strain evidence="11 12">CCTCC AA 208026</strain>
    </source>
</reference>
<proteinExistence type="inferred from homology"/>
<evidence type="ECO:0000256" key="10">
    <source>
        <dbReference type="SAM" id="Phobius"/>
    </source>
</evidence>
<feature type="transmembrane region" description="Helical" evidence="10">
    <location>
        <begin position="271"/>
        <end position="289"/>
    </location>
</feature>
<name>A0A367FTX9_9ACTN</name>
<feature type="transmembrane region" description="Helical" evidence="10">
    <location>
        <begin position="245"/>
        <end position="264"/>
    </location>
</feature>
<keyword evidence="5 10" id="KW-0812">Transmembrane</keyword>
<evidence type="ECO:0000256" key="9">
    <source>
        <dbReference type="ARBA" id="ARBA00037998"/>
    </source>
</evidence>
<evidence type="ECO:0000313" key="12">
    <source>
        <dbReference type="Proteomes" id="UP000253094"/>
    </source>
</evidence>
<feature type="transmembrane region" description="Helical" evidence="10">
    <location>
        <begin position="111"/>
        <end position="137"/>
    </location>
</feature>
<dbReference type="PANTHER" id="PTHR11795">
    <property type="entry name" value="BRANCHED-CHAIN AMINO ACID TRANSPORT SYSTEM PERMEASE PROTEIN LIVH"/>
    <property type="match status" value="1"/>
</dbReference>
<dbReference type="RefSeq" id="WP_114026720.1">
    <property type="nucleotide sequence ID" value="NZ_QOIL01000001.1"/>
</dbReference>
<evidence type="ECO:0000256" key="3">
    <source>
        <dbReference type="ARBA" id="ARBA00022475"/>
    </source>
</evidence>
<keyword evidence="4" id="KW-0997">Cell inner membrane</keyword>
<evidence type="ECO:0000313" key="11">
    <source>
        <dbReference type="EMBL" id="RCG33055.1"/>
    </source>
</evidence>
<dbReference type="GO" id="GO:0042941">
    <property type="term" value="P:D-alanine transmembrane transport"/>
    <property type="evidence" value="ECO:0007669"/>
    <property type="project" value="TreeGrafter"/>
</dbReference>
<organism evidence="11 12">
    <name type="scientific">Sphaerisporangium album</name>
    <dbReference type="NCBI Taxonomy" id="509200"/>
    <lineage>
        <taxon>Bacteria</taxon>
        <taxon>Bacillati</taxon>
        <taxon>Actinomycetota</taxon>
        <taxon>Actinomycetes</taxon>
        <taxon>Streptosporangiales</taxon>
        <taxon>Streptosporangiaceae</taxon>
        <taxon>Sphaerisporangium</taxon>
    </lineage>
</organism>
<feature type="transmembrane region" description="Helical" evidence="10">
    <location>
        <begin position="20"/>
        <end position="40"/>
    </location>
</feature>
<comment type="caution">
    <text evidence="11">The sequence shown here is derived from an EMBL/GenBank/DDBJ whole genome shotgun (WGS) entry which is preliminary data.</text>
</comment>
<feature type="transmembrane region" description="Helical" evidence="10">
    <location>
        <begin position="47"/>
        <end position="65"/>
    </location>
</feature>
<dbReference type="GO" id="GO:0015190">
    <property type="term" value="F:L-leucine transmembrane transporter activity"/>
    <property type="evidence" value="ECO:0007669"/>
    <property type="project" value="TreeGrafter"/>
</dbReference>
<dbReference type="GO" id="GO:0015192">
    <property type="term" value="F:L-phenylalanine transmembrane transporter activity"/>
    <property type="evidence" value="ECO:0007669"/>
    <property type="project" value="TreeGrafter"/>
</dbReference>
<feature type="transmembrane region" description="Helical" evidence="10">
    <location>
        <begin position="295"/>
        <end position="314"/>
    </location>
</feature>
<feature type="transmembrane region" description="Helical" evidence="10">
    <location>
        <begin position="220"/>
        <end position="239"/>
    </location>
</feature>
<evidence type="ECO:0000256" key="2">
    <source>
        <dbReference type="ARBA" id="ARBA00022448"/>
    </source>
</evidence>
<keyword evidence="2" id="KW-0813">Transport</keyword>
<dbReference type="GO" id="GO:0015808">
    <property type="term" value="P:L-alanine transport"/>
    <property type="evidence" value="ECO:0007669"/>
    <property type="project" value="TreeGrafter"/>
</dbReference>
<evidence type="ECO:0000256" key="6">
    <source>
        <dbReference type="ARBA" id="ARBA00022970"/>
    </source>
</evidence>
<comment type="subcellular location">
    <subcellularLocation>
        <location evidence="1">Cell membrane</location>
        <topology evidence="1">Multi-pass membrane protein</topology>
    </subcellularLocation>
</comment>
<dbReference type="InterPro" id="IPR001851">
    <property type="entry name" value="ABC_transp_permease"/>
</dbReference>
<dbReference type="GO" id="GO:0005886">
    <property type="term" value="C:plasma membrane"/>
    <property type="evidence" value="ECO:0007669"/>
    <property type="project" value="UniProtKB-SubCell"/>
</dbReference>
<dbReference type="PANTHER" id="PTHR11795:SF371">
    <property type="entry name" value="HIGH-AFFINITY BRANCHED-CHAIN AMINO ACID TRANSPORT SYSTEM PERMEASE PROTEIN LIVH"/>
    <property type="match status" value="1"/>
</dbReference>
<dbReference type="Pfam" id="PF02653">
    <property type="entry name" value="BPD_transp_2"/>
    <property type="match status" value="1"/>
</dbReference>
<dbReference type="AlphaFoldDB" id="A0A367FTX9"/>
<keyword evidence="12" id="KW-1185">Reference proteome</keyword>
<gene>
    <name evidence="11" type="ORF">DQ384_00975</name>
</gene>
<dbReference type="InterPro" id="IPR052157">
    <property type="entry name" value="BCAA_transport_permease"/>
</dbReference>